<keyword evidence="6" id="KW-1185">Reference proteome</keyword>
<evidence type="ECO:0000256" key="1">
    <source>
        <dbReference type="ARBA" id="ARBA00005194"/>
    </source>
</evidence>
<sequence>MRALEGNLRVLLPKVLPLWEILRFVVASYYWKTRLMGEKEAKPPVIDMKTRIQHFCMHTGGRAVIDGFEKSFGLKEYDMEPSRMSLHRFGNTSCSSLWYVLGYMEAKKRLKKGDRIMMVGLGAGFLCNTCVWTVVRDLENVNVWGDCINRYPPRAMSIGWMKSWLGFLMIA</sequence>
<dbReference type="InterPro" id="IPR016039">
    <property type="entry name" value="Thiolase-like"/>
</dbReference>
<evidence type="ECO:0000313" key="5">
    <source>
        <dbReference type="EMBL" id="CAI0461091.1"/>
    </source>
</evidence>
<organism evidence="5 6">
    <name type="scientific">Linum tenue</name>
    <dbReference type="NCBI Taxonomy" id="586396"/>
    <lineage>
        <taxon>Eukaryota</taxon>
        <taxon>Viridiplantae</taxon>
        <taxon>Streptophyta</taxon>
        <taxon>Embryophyta</taxon>
        <taxon>Tracheophyta</taxon>
        <taxon>Spermatophyta</taxon>
        <taxon>Magnoliopsida</taxon>
        <taxon>eudicotyledons</taxon>
        <taxon>Gunneridae</taxon>
        <taxon>Pentapetalae</taxon>
        <taxon>rosids</taxon>
        <taxon>fabids</taxon>
        <taxon>Malpighiales</taxon>
        <taxon>Linaceae</taxon>
        <taxon>Linum</taxon>
    </lineage>
</organism>
<comment type="pathway">
    <text evidence="1">Lipid metabolism; fatty acid biosynthesis.</text>
</comment>
<dbReference type="SUPFAM" id="SSF53901">
    <property type="entry name" value="Thiolase-like"/>
    <property type="match status" value="1"/>
</dbReference>
<keyword evidence="2" id="KW-0808">Transferase</keyword>
<evidence type="ECO:0000256" key="2">
    <source>
        <dbReference type="ARBA" id="ARBA00022679"/>
    </source>
</evidence>
<dbReference type="PANTHER" id="PTHR31561">
    <property type="entry name" value="3-KETOACYL-COA SYNTHASE"/>
    <property type="match status" value="1"/>
</dbReference>
<keyword evidence="3" id="KW-1133">Transmembrane helix</keyword>
<feature type="transmembrane region" description="Helical" evidence="3">
    <location>
        <begin position="116"/>
        <end position="135"/>
    </location>
</feature>
<evidence type="ECO:0000313" key="6">
    <source>
        <dbReference type="Proteomes" id="UP001154282"/>
    </source>
</evidence>
<gene>
    <name evidence="5" type="ORF">LITE_LOCUS34782</name>
</gene>
<dbReference type="GO" id="GO:0006633">
    <property type="term" value="P:fatty acid biosynthetic process"/>
    <property type="evidence" value="ECO:0007669"/>
    <property type="project" value="InterPro"/>
</dbReference>
<dbReference type="GO" id="GO:0016020">
    <property type="term" value="C:membrane"/>
    <property type="evidence" value="ECO:0007669"/>
    <property type="project" value="InterPro"/>
</dbReference>
<dbReference type="InterPro" id="IPR012392">
    <property type="entry name" value="3-ktacl-CoA_syn"/>
</dbReference>
<name>A0AAV0NSK8_9ROSI</name>
<evidence type="ECO:0000259" key="4">
    <source>
        <dbReference type="Pfam" id="PF08541"/>
    </source>
</evidence>
<comment type="caution">
    <text evidence="5">The sequence shown here is derived from an EMBL/GenBank/DDBJ whole genome shotgun (WGS) entry which is preliminary data.</text>
</comment>
<keyword evidence="3" id="KW-0812">Transmembrane</keyword>
<accession>A0AAV0NSK8</accession>
<dbReference type="Pfam" id="PF08541">
    <property type="entry name" value="ACP_syn_III_C"/>
    <property type="match status" value="1"/>
</dbReference>
<dbReference type="Gene3D" id="3.40.47.10">
    <property type="match status" value="1"/>
</dbReference>
<dbReference type="AlphaFoldDB" id="A0AAV0NSK8"/>
<dbReference type="InterPro" id="IPR013747">
    <property type="entry name" value="ACP_syn_III_C"/>
</dbReference>
<dbReference type="Proteomes" id="UP001154282">
    <property type="component" value="Unassembled WGS sequence"/>
</dbReference>
<proteinExistence type="predicted"/>
<evidence type="ECO:0000256" key="3">
    <source>
        <dbReference type="SAM" id="Phobius"/>
    </source>
</evidence>
<dbReference type="GO" id="GO:0016747">
    <property type="term" value="F:acyltransferase activity, transferring groups other than amino-acyl groups"/>
    <property type="evidence" value="ECO:0007669"/>
    <property type="project" value="InterPro"/>
</dbReference>
<keyword evidence="3" id="KW-0472">Membrane</keyword>
<protein>
    <recommendedName>
        <fullName evidence="4">Beta-ketoacyl-[acyl-carrier-protein] synthase III C-terminal domain-containing protein</fullName>
    </recommendedName>
</protein>
<dbReference type="EMBL" id="CAMGYJ010000008">
    <property type="protein sequence ID" value="CAI0461091.1"/>
    <property type="molecule type" value="Genomic_DNA"/>
</dbReference>
<reference evidence="5" key="1">
    <citation type="submission" date="2022-08" db="EMBL/GenBank/DDBJ databases">
        <authorList>
            <person name="Gutierrez-Valencia J."/>
        </authorList>
    </citation>
    <scope>NUCLEOTIDE SEQUENCE</scope>
</reference>
<feature type="domain" description="Beta-ketoacyl-[acyl-carrier-protein] synthase III C-terminal" evidence="4">
    <location>
        <begin position="51"/>
        <end position="133"/>
    </location>
</feature>